<keyword evidence="3" id="KW-1003">Cell membrane</keyword>
<gene>
    <name evidence="9" type="ORF">LZ11_00607</name>
</gene>
<comment type="similarity">
    <text evidence="2">Belongs to the MreD family.</text>
</comment>
<evidence type="ECO:0000256" key="3">
    <source>
        <dbReference type="ARBA" id="ARBA00022475"/>
    </source>
</evidence>
<evidence type="ECO:0000256" key="6">
    <source>
        <dbReference type="ARBA" id="ARBA00022989"/>
    </source>
</evidence>
<dbReference type="GO" id="GO:0005886">
    <property type="term" value="C:plasma membrane"/>
    <property type="evidence" value="ECO:0007669"/>
    <property type="project" value="UniProtKB-SubCell"/>
</dbReference>
<dbReference type="Pfam" id="PF04093">
    <property type="entry name" value="MreD"/>
    <property type="match status" value="1"/>
</dbReference>
<comment type="subcellular location">
    <subcellularLocation>
        <location evidence="1">Cell membrane</location>
        <topology evidence="1">Multi-pass membrane protein</topology>
    </subcellularLocation>
</comment>
<protein>
    <submittedName>
        <fullName evidence="9">Rod shape-determining protein MreD</fullName>
    </submittedName>
</protein>
<feature type="transmembrane region" description="Helical" evidence="8">
    <location>
        <begin position="126"/>
        <end position="145"/>
    </location>
</feature>
<accession>A0A5S5AZ25</accession>
<dbReference type="GO" id="GO:0008360">
    <property type="term" value="P:regulation of cell shape"/>
    <property type="evidence" value="ECO:0007669"/>
    <property type="project" value="UniProtKB-KW"/>
</dbReference>
<keyword evidence="4 8" id="KW-0812">Transmembrane</keyword>
<evidence type="ECO:0000313" key="10">
    <source>
        <dbReference type="Proteomes" id="UP000322294"/>
    </source>
</evidence>
<evidence type="ECO:0000256" key="5">
    <source>
        <dbReference type="ARBA" id="ARBA00022960"/>
    </source>
</evidence>
<reference evidence="9 10" key="1">
    <citation type="submission" date="2019-07" db="EMBL/GenBank/DDBJ databases">
        <title>Genomic Encyclopedia of Type Strains, Phase I: the one thousand microbial genomes (KMG-I) project.</title>
        <authorList>
            <person name="Kyrpides N."/>
        </authorList>
    </citation>
    <scope>NUCLEOTIDE SEQUENCE [LARGE SCALE GENOMIC DNA]</scope>
    <source>
        <strain evidence="9 10">DSM 16647</strain>
    </source>
</reference>
<feature type="transmembrane region" description="Helical" evidence="8">
    <location>
        <begin position="57"/>
        <end position="77"/>
    </location>
</feature>
<dbReference type="AlphaFoldDB" id="A0A5S5AZ25"/>
<evidence type="ECO:0000313" key="9">
    <source>
        <dbReference type="EMBL" id="TYP57614.1"/>
    </source>
</evidence>
<keyword evidence="7 8" id="KW-0472">Membrane</keyword>
<keyword evidence="5" id="KW-0133">Cell shape</keyword>
<evidence type="ECO:0000256" key="2">
    <source>
        <dbReference type="ARBA" id="ARBA00007776"/>
    </source>
</evidence>
<dbReference type="EMBL" id="VNHO01000005">
    <property type="protein sequence ID" value="TYP57614.1"/>
    <property type="molecule type" value="Genomic_DNA"/>
</dbReference>
<proteinExistence type="inferred from homology"/>
<evidence type="ECO:0000256" key="7">
    <source>
        <dbReference type="ARBA" id="ARBA00023136"/>
    </source>
</evidence>
<evidence type="ECO:0000256" key="4">
    <source>
        <dbReference type="ARBA" id="ARBA00022692"/>
    </source>
</evidence>
<dbReference type="NCBIfam" id="TIGR03426">
    <property type="entry name" value="shape_MreD"/>
    <property type="match status" value="1"/>
</dbReference>
<sequence length="160" mass="17679">MMIVILLIIAQSTLGVLFKIGSVKPDFVLAFVLCMALIKGENSGAAYGLISGLIEDIVYGKFLGFSALVKLLTGYFVGYGTRDLFKGPVVFTMGFVFMGTLLYNLIFFLAALLLTPEYKIGLFMPVVVYSALYNAVIGPVMYSAILRLEKLLNYYFVTKY</sequence>
<feature type="transmembrane region" description="Helical" evidence="8">
    <location>
        <begin position="89"/>
        <end position="114"/>
    </location>
</feature>
<comment type="caution">
    <text evidence="9">The sequence shown here is derived from an EMBL/GenBank/DDBJ whole genome shotgun (WGS) entry which is preliminary data.</text>
</comment>
<evidence type="ECO:0000256" key="1">
    <source>
        <dbReference type="ARBA" id="ARBA00004651"/>
    </source>
</evidence>
<dbReference type="InterPro" id="IPR007227">
    <property type="entry name" value="Cell_shape_determining_MreD"/>
</dbReference>
<dbReference type="PIRSF" id="PIRSF037497">
    <property type="entry name" value="MreD_Clostridium/Treponema_prd"/>
    <property type="match status" value="1"/>
</dbReference>
<dbReference type="InterPro" id="IPR017225">
    <property type="entry name" value="Cell_shape_determin_MreD_prd"/>
</dbReference>
<organism evidence="9 10">
    <name type="scientific">Thermosediminibacter litoriperuensis</name>
    <dbReference type="NCBI Taxonomy" id="291989"/>
    <lineage>
        <taxon>Bacteria</taxon>
        <taxon>Bacillati</taxon>
        <taxon>Bacillota</taxon>
        <taxon>Clostridia</taxon>
        <taxon>Thermosediminibacterales</taxon>
        <taxon>Thermosediminibacteraceae</taxon>
        <taxon>Thermosediminibacter</taxon>
    </lineage>
</organism>
<feature type="transmembrane region" description="Helical" evidence="8">
    <location>
        <begin position="28"/>
        <end position="50"/>
    </location>
</feature>
<dbReference type="Proteomes" id="UP000322294">
    <property type="component" value="Unassembled WGS sequence"/>
</dbReference>
<keyword evidence="10" id="KW-1185">Reference proteome</keyword>
<name>A0A5S5AZ25_9FIRM</name>
<keyword evidence="6 8" id="KW-1133">Transmembrane helix</keyword>
<evidence type="ECO:0000256" key="8">
    <source>
        <dbReference type="SAM" id="Phobius"/>
    </source>
</evidence>